<protein>
    <recommendedName>
        <fullName evidence="2">tRNA (adenine(58)-N(1))-methyltransferase</fullName>
        <ecNumber evidence="2">2.1.1.220</ecNumber>
    </recommendedName>
</protein>
<evidence type="ECO:0000256" key="3">
    <source>
        <dbReference type="ARBA" id="ARBA00022603"/>
    </source>
</evidence>
<evidence type="ECO:0000256" key="5">
    <source>
        <dbReference type="ARBA" id="ARBA00022691"/>
    </source>
</evidence>
<dbReference type="GO" id="GO:0160107">
    <property type="term" value="F:tRNA (adenine(58)-N1)-methyltransferase activity"/>
    <property type="evidence" value="ECO:0007669"/>
    <property type="project" value="UniProtKB-EC"/>
</dbReference>
<evidence type="ECO:0000256" key="2">
    <source>
        <dbReference type="ARBA" id="ARBA00012796"/>
    </source>
</evidence>
<dbReference type="GO" id="GO:0005634">
    <property type="term" value="C:nucleus"/>
    <property type="evidence" value="ECO:0007669"/>
    <property type="project" value="UniProtKB-SubCell"/>
</dbReference>
<dbReference type="PROSITE" id="PS51620">
    <property type="entry name" value="SAM_TRM61"/>
    <property type="match status" value="1"/>
</dbReference>
<sequence length="90" mass="10111">MEASYMEVEGYVRADFERNGLSSLITVSVRDIQGEGFPEEHEGRVDAVFLDLPQPWLAVPSASKCLKPDAVLTKRTYFLSVWLCMLDPTS</sequence>
<keyword evidence="4 9" id="KW-0808">Transferase</keyword>
<evidence type="ECO:0000256" key="6">
    <source>
        <dbReference type="ARBA" id="ARBA00022694"/>
    </source>
</evidence>
<keyword evidence="6" id="KW-0819">tRNA processing</keyword>
<dbReference type="OrthoDB" id="1925287at2759"/>
<reference evidence="9" key="1">
    <citation type="submission" date="2020-01" db="EMBL/GenBank/DDBJ databases">
        <title>Genome sequence of Kobresia littledalei, the first chromosome-level genome in the family Cyperaceae.</title>
        <authorList>
            <person name="Qu G."/>
        </authorList>
    </citation>
    <scope>NUCLEOTIDE SEQUENCE</scope>
    <source>
        <strain evidence="9">C.B.Clarke</strain>
        <tissue evidence="9">Leaf</tissue>
    </source>
</reference>
<dbReference type="EC" id="2.1.1.220" evidence="2"/>
<dbReference type="Gene3D" id="3.40.50.150">
    <property type="entry name" value="Vaccinia Virus protein VP39"/>
    <property type="match status" value="1"/>
</dbReference>
<dbReference type="InterPro" id="IPR014816">
    <property type="entry name" value="tRNA_MeTrfase_Gcd14"/>
</dbReference>
<evidence type="ECO:0000256" key="1">
    <source>
        <dbReference type="ARBA" id="ARBA00004123"/>
    </source>
</evidence>
<dbReference type="GO" id="GO:0030488">
    <property type="term" value="P:tRNA methylation"/>
    <property type="evidence" value="ECO:0007669"/>
    <property type="project" value="InterPro"/>
</dbReference>
<proteinExistence type="predicted"/>
<comment type="subcellular location">
    <subcellularLocation>
        <location evidence="1">Nucleus</location>
    </subcellularLocation>
</comment>
<keyword evidence="3 9" id="KW-0489">Methyltransferase</keyword>
<dbReference type="SUPFAM" id="SSF53335">
    <property type="entry name" value="S-adenosyl-L-methionine-dependent methyltransferases"/>
    <property type="match status" value="1"/>
</dbReference>
<dbReference type="PANTHER" id="PTHR12133:SF2">
    <property type="entry name" value="TRNA (ADENINE(58)-N(1))-METHYLTRANSFERASE CATALYTIC SUBUNIT TRMT61A"/>
    <property type="match status" value="1"/>
</dbReference>
<evidence type="ECO:0000259" key="8">
    <source>
        <dbReference type="Pfam" id="PF08704"/>
    </source>
</evidence>
<evidence type="ECO:0000256" key="7">
    <source>
        <dbReference type="ARBA" id="ARBA00023242"/>
    </source>
</evidence>
<dbReference type="InterPro" id="IPR029063">
    <property type="entry name" value="SAM-dependent_MTases_sf"/>
</dbReference>
<dbReference type="EMBL" id="SWLB01000010">
    <property type="protein sequence ID" value="KAF3333515.1"/>
    <property type="molecule type" value="Genomic_DNA"/>
</dbReference>
<accession>A0A833QTE9</accession>
<dbReference type="AlphaFoldDB" id="A0A833QTE9"/>
<dbReference type="InterPro" id="IPR049470">
    <property type="entry name" value="TRM61_C"/>
</dbReference>
<dbReference type="PANTHER" id="PTHR12133">
    <property type="entry name" value="TRNA (ADENINE(58)-N(1))-METHYLTRANSFERASE"/>
    <property type="match status" value="1"/>
</dbReference>
<evidence type="ECO:0000313" key="9">
    <source>
        <dbReference type="EMBL" id="KAF3333515.1"/>
    </source>
</evidence>
<gene>
    <name evidence="9" type="ORF">FCM35_KLT01206</name>
</gene>
<keyword evidence="10" id="KW-1185">Reference proteome</keyword>
<dbReference type="GO" id="GO:0031515">
    <property type="term" value="C:tRNA (m1A) methyltransferase complex"/>
    <property type="evidence" value="ECO:0007669"/>
    <property type="project" value="InterPro"/>
</dbReference>
<comment type="caution">
    <text evidence="9">The sequence shown here is derived from an EMBL/GenBank/DDBJ whole genome shotgun (WGS) entry which is preliminary data.</text>
</comment>
<name>A0A833QTE9_9POAL</name>
<evidence type="ECO:0000313" key="10">
    <source>
        <dbReference type="Proteomes" id="UP000623129"/>
    </source>
</evidence>
<evidence type="ECO:0000256" key="4">
    <source>
        <dbReference type="ARBA" id="ARBA00022679"/>
    </source>
</evidence>
<feature type="domain" description="tRNA (adenine(58)-N(1))-methyltransferase catalytic subunit TRM61 C-terminal" evidence="8">
    <location>
        <begin position="12"/>
        <end position="69"/>
    </location>
</feature>
<dbReference type="Pfam" id="PF08704">
    <property type="entry name" value="GCD14"/>
    <property type="match status" value="1"/>
</dbReference>
<keyword evidence="7" id="KW-0539">Nucleus</keyword>
<dbReference type="Proteomes" id="UP000623129">
    <property type="component" value="Unassembled WGS sequence"/>
</dbReference>
<keyword evidence="5" id="KW-0949">S-adenosyl-L-methionine</keyword>
<organism evidence="9 10">
    <name type="scientific">Carex littledalei</name>
    <dbReference type="NCBI Taxonomy" id="544730"/>
    <lineage>
        <taxon>Eukaryota</taxon>
        <taxon>Viridiplantae</taxon>
        <taxon>Streptophyta</taxon>
        <taxon>Embryophyta</taxon>
        <taxon>Tracheophyta</taxon>
        <taxon>Spermatophyta</taxon>
        <taxon>Magnoliopsida</taxon>
        <taxon>Liliopsida</taxon>
        <taxon>Poales</taxon>
        <taxon>Cyperaceae</taxon>
        <taxon>Cyperoideae</taxon>
        <taxon>Cariceae</taxon>
        <taxon>Carex</taxon>
        <taxon>Carex subgen. Euthyceras</taxon>
    </lineage>
</organism>